<feature type="domain" description="O-methyltransferase dimerisation" evidence="1">
    <location>
        <begin position="2"/>
        <end position="51"/>
    </location>
</feature>
<dbReference type="InterPro" id="IPR012967">
    <property type="entry name" value="COMT_dimerisation"/>
</dbReference>
<keyword evidence="3" id="KW-1185">Reference proteome</keyword>
<dbReference type="InterPro" id="IPR036390">
    <property type="entry name" value="WH_DNA-bd_sf"/>
</dbReference>
<accession>A0ABX8B2H6</accession>
<dbReference type="Pfam" id="PF08100">
    <property type="entry name" value="Dimerisation"/>
    <property type="match status" value="1"/>
</dbReference>
<dbReference type="Gene3D" id="1.10.10.10">
    <property type="entry name" value="Winged helix-like DNA-binding domain superfamily/Winged helix DNA-binding domain"/>
    <property type="match status" value="1"/>
</dbReference>
<evidence type="ECO:0000313" key="2">
    <source>
        <dbReference type="EMBL" id="QUV94835.1"/>
    </source>
</evidence>
<name>A0ABX8B2H6_9BACT</name>
<evidence type="ECO:0000259" key="1">
    <source>
        <dbReference type="Pfam" id="PF08100"/>
    </source>
</evidence>
<sequence length="65" mass="6863">MGAVVSRLVPTGVRLGVFDKLADGPLTADEVADALELNRHGTTVLLEGLTGCRADTPHLPHLYPD</sequence>
<dbReference type="RefSeq" id="WP_211423101.1">
    <property type="nucleotide sequence ID" value="NZ_CP072642.1"/>
</dbReference>
<evidence type="ECO:0000313" key="3">
    <source>
        <dbReference type="Proteomes" id="UP000677668"/>
    </source>
</evidence>
<dbReference type="EMBL" id="CP072642">
    <property type="protein sequence ID" value="QUV94835.1"/>
    <property type="molecule type" value="Genomic_DNA"/>
</dbReference>
<reference evidence="2 3" key="1">
    <citation type="submission" date="2021-03" db="EMBL/GenBank/DDBJ databases">
        <title>Genomic and phenotypic characterization of Chloracidobacterium isolates provides evidence for multiple species.</title>
        <authorList>
            <person name="Saini M.K."/>
            <person name="Costas A.M.G."/>
            <person name="Tank M."/>
            <person name="Bryant D.A."/>
        </authorList>
    </citation>
    <scope>NUCLEOTIDE SEQUENCE [LARGE SCALE GENOMIC DNA]</scope>
    <source>
        <strain evidence="2 3">N</strain>
    </source>
</reference>
<proteinExistence type="predicted"/>
<gene>
    <name evidence="2" type="ORF">J8C05_05190</name>
</gene>
<organism evidence="2 3">
    <name type="scientific">Chloracidobacterium sp. N</name>
    <dbReference type="NCBI Taxonomy" id="2821540"/>
    <lineage>
        <taxon>Bacteria</taxon>
        <taxon>Pseudomonadati</taxon>
        <taxon>Acidobacteriota</taxon>
        <taxon>Terriglobia</taxon>
        <taxon>Terriglobales</taxon>
        <taxon>Acidobacteriaceae</taxon>
        <taxon>Chloracidobacterium</taxon>
        <taxon>Chloracidobacterium aggregatum</taxon>
    </lineage>
</organism>
<dbReference type="Proteomes" id="UP000677668">
    <property type="component" value="Chromosome 1"/>
</dbReference>
<dbReference type="InterPro" id="IPR036388">
    <property type="entry name" value="WH-like_DNA-bd_sf"/>
</dbReference>
<protein>
    <recommendedName>
        <fullName evidence="1">O-methyltransferase dimerisation domain-containing protein</fullName>
    </recommendedName>
</protein>
<dbReference type="SUPFAM" id="SSF46785">
    <property type="entry name" value="Winged helix' DNA-binding domain"/>
    <property type="match status" value="1"/>
</dbReference>